<dbReference type="AlphaFoldDB" id="A0A2R4G1X6"/>
<dbReference type="EMBL" id="CP028341">
    <property type="protein sequence ID" value="AVT44859.1"/>
    <property type="molecule type" value="Genomic_DNA"/>
</dbReference>
<evidence type="ECO:0000313" key="2">
    <source>
        <dbReference type="EMBL" id="AVT44859.1"/>
    </source>
</evidence>
<dbReference type="Proteomes" id="UP000241454">
    <property type="component" value="Chromosome"/>
</dbReference>
<evidence type="ECO:0000313" key="6">
    <source>
        <dbReference type="Proteomes" id="UP000241454"/>
    </source>
</evidence>
<dbReference type="Proteomes" id="UP000285262">
    <property type="component" value="Unassembled WGS sequence"/>
</dbReference>
<proteinExistence type="predicted"/>
<name>A0A2R4G1X6_BIFAD</name>
<evidence type="ECO:0000313" key="9">
    <source>
        <dbReference type="Proteomes" id="UP000285462"/>
    </source>
</evidence>
<dbReference type="EMBL" id="QRVT01000001">
    <property type="protein sequence ID" value="RGS65819.1"/>
    <property type="molecule type" value="Genomic_DNA"/>
</dbReference>
<feature type="region of interest" description="Disordered" evidence="1">
    <location>
        <begin position="1"/>
        <end position="34"/>
    </location>
</feature>
<dbReference type="Proteomes" id="UP000284589">
    <property type="component" value="Unassembled WGS sequence"/>
</dbReference>
<reference evidence="2 6" key="1">
    <citation type="submission" date="2018-03" db="EMBL/GenBank/DDBJ databases">
        <authorList>
            <person name="Keele B.F."/>
        </authorList>
    </citation>
    <scope>NUCLEOTIDE SEQUENCE [LARGE SCALE GENOMIC DNA]</scope>
    <source>
        <strain evidence="2 6">1-11</strain>
    </source>
</reference>
<evidence type="ECO:0000313" key="3">
    <source>
        <dbReference type="EMBL" id="RGS65819.1"/>
    </source>
</evidence>
<protein>
    <submittedName>
        <fullName evidence="2">Uncharacterized protein</fullName>
    </submittedName>
</protein>
<organism evidence="2 6">
    <name type="scientific">Bifidobacterium adolescentis</name>
    <dbReference type="NCBI Taxonomy" id="1680"/>
    <lineage>
        <taxon>Bacteria</taxon>
        <taxon>Bacillati</taxon>
        <taxon>Actinomycetota</taxon>
        <taxon>Actinomycetes</taxon>
        <taxon>Bifidobacteriales</taxon>
        <taxon>Bifidobacteriaceae</taxon>
        <taxon>Bifidobacterium</taxon>
    </lineage>
</organism>
<dbReference type="EMBL" id="QRLP01000001">
    <property type="protein sequence ID" value="RHJ20132.1"/>
    <property type="molecule type" value="Genomic_DNA"/>
</dbReference>
<accession>A0A2R4G1X6</accession>
<evidence type="ECO:0000313" key="8">
    <source>
        <dbReference type="Proteomes" id="UP000285262"/>
    </source>
</evidence>
<sequence length="65" mass="7229">MDTVRKHLASMSSQQTCDSSATSRAGNAPQHGEQVRFSVDRHTQNAGIPTFLKDGTQHWLSLFTR</sequence>
<reference evidence="7 8" key="2">
    <citation type="submission" date="2018-08" db="EMBL/GenBank/DDBJ databases">
        <title>A genome reference for cultivated species of the human gut microbiota.</title>
        <authorList>
            <person name="Zou Y."/>
            <person name="Xue W."/>
            <person name="Luo G."/>
        </authorList>
    </citation>
    <scope>NUCLEOTIDE SEQUENCE [LARGE SCALE GENOMIC DNA]</scope>
    <source>
        <strain evidence="3 9">AF21-27</strain>
        <strain evidence="5 8">AF45-19</strain>
        <strain evidence="4 7">AM12-20</strain>
    </source>
</reference>
<evidence type="ECO:0000313" key="7">
    <source>
        <dbReference type="Proteomes" id="UP000284589"/>
    </source>
</evidence>
<evidence type="ECO:0000256" key="1">
    <source>
        <dbReference type="SAM" id="MobiDB-lite"/>
    </source>
</evidence>
<gene>
    <name evidence="2" type="ORF">C8077_02250</name>
    <name evidence="5" type="ORF">DW072_00245</name>
    <name evidence="4" type="ORF">DW139_01915</name>
    <name evidence="3" type="ORF">DWX79_01630</name>
</gene>
<evidence type="ECO:0000313" key="5">
    <source>
        <dbReference type="EMBL" id="RHK27234.1"/>
    </source>
</evidence>
<evidence type="ECO:0000313" key="4">
    <source>
        <dbReference type="EMBL" id="RHJ20132.1"/>
    </source>
</evidence>
<dbReference type="EMBL" id="QRNG01000001">
    <property type="protein sequence ID" value="RHK27234.1"/>
    <property type="molecule type" value="Genomic_DNA"/>
</dbReference>
<feature type="compositionally biased region" description="Polar residues" evidence="1">
    <location>
        <begin position="10"/>
        <end position="25"/>
    </location>
</feature>
<dbReference type="Proteomes" id="UP000285462">
    <property type="component" value="Unassembled WGS sequence"/>
</dbReference>